<evidence type="ECO:0000256" key="2">
    <source>
        <dbReference type="ARBA" id="ARBA00005642"/>
    </source>
</evidence>
<keyword evidence="9" id="KW-1185">Reference proteome</keyword>
<evidence type="ECO:0000259" key="7">
    <source>
        <dbReference type="Pfam" id="PF16198"/>
    </source>
</evidence>
<dbReference type="Gene3D" id="3.30.2350.10">
    <property type="entry name" value="Pseudouridine synthase"/>
    <property type="match status" value="1"/>
</dbReference>
<evidence type="ECO:0000256" key="1">
    <source>
        <dbReference type="ARBA" id="ARBA00000385"/>
    </source>
</evidence>
<organism evidence="8 9">
    <name type="scientific">Candidatus Promineifilum breve</name>
    <dbReference type="NCBI Taxonomy" id="1806508"/>
    <lineage>
        <taxon>Bacteria</taxon>
        <taxon>Bacillati</taxon>
        <taxon>Chloroflexota</taxon>
        <taxon>Ardenticatenia</taxon>
        <taxon>Candidatus Promineifilales</taxon>
        <taxon>Candidatus Promineifilaceae</taxon>
        <taxon>Candidatus Promineifilum</taxon>
    </lineage>
</organism>
<evidence type="ECO:0000313" key="9">
    <source>
        <dbReference type="Proteomes" id="UP000215027"/>
    </source>
</evidence>
<evidence type="ECO:0000259" key="6">
    <source>
        <dbReference type="Pfam" id="PF01509"/>
    </source>
</evidence>
<dbReference type="KEGG" id="pbf:CFX0092_A2102"/>
<dbReference type="EC" id="5.4.99.25" evidence="5"/>
<comment type="function">
    <text evidence="5">Responsible for synthesis of pseudouridine from uracil-55 in the psi GC loop of transfer RNAs.</text>
</comment>
<dbReference type="GO" id="GO:1990481">
    <property type="term" value="P:mRNA pseudouridine synthesis"/>
    <property type="evidence" value="ECO:0007669"/>
    <property type="project" value="TreeGrafter"/>
</dbReference>
<accession>A0A160T5J0</accession>
<dbReference type="GO" id="GO:0031119">
    <property type="term" value="P:tRNA pseudouridine synthesis"/>
    <property type="evidence" value="ECO:0007669"/>
    <property type="project" value="UniProtKB-UniRule"/>
</dbReference>
<dbReference type="InterPro" id="IPR032819">
    <property type="entry name" value="TruB_C"/>
</dbReference>
<dbReference type="NCBIfam" id="TIGR00431">
    <property type="entry name" value="TruB"/>
    <property type="match status" value="1"/>
</dbReference>
<dbReference type="PANTHER" id="PTHR13767">
    <property type="entry name" value="TRNA-PSEUDOURIDINE SYNTHASE"/>
    <property type="match status" value="1"/>
</dbReference>
<reference evidence="8" key="1">
    <citation type="submission" date="2016-01" db="EMBL/GenBank/DDBJ databases">
        <authorList>
            <person name="Mcilroy J.S."/>
            <person name="Karst M S."/>
            <person name="Albertsen M."/>
        </authorList>
    </citation>
    <scope>NUCLEOTIDE SEQUENCE</scope>
    <source>
        <strain evidence="8">Cfx-K</strain>
    </source>
</reference>
<dbReference type="GO" id="GO:0160148">
    <property type="term" value="F:tRNA pseudouridine(55) synthase activity"/>
    <property type="evidence" value="ECO:0007669"/>
    <property type="project" value="UniProtKB-EC"/>
</dbReference>
<dbReference type="Pfam" id="PF01509">
    <property type="entry name" value="TruB_N"/>
    <property type="match status" value="1"/>
</dbReference>
<proteinExistence type="inferred from homology"/>
<comment type="similarity">
    <text evidence="2 5">Belongs to the pseudouridine synthase TruB family. Type 1 subfamily.</text>
</comment>
<keyword evidence="3 5" id="KW-0819">tRNA processing</keyword>
<comment type="catalytic activity">
    <reaction evidence="1 5">
        <text>uridine(55) in tRNA = pseudouridine(55) in tRNA</text>
        <dbReference type="Rhea" id="RHEA:42532"/>
        <dbReference type="Rhea" id="RHEA-COMP:10101"/>
        <dbReference type="Rhea" id="RHEA-COMP:10102"/>
        <dbReference type="ChEBI" id="CHEBI:65314"/>
        <dbReference type="ChEBI" id="CHEBI:65315"/>
        <dbReference type="EC" id="5.4.99.25"/>
    </reaction>
</comment>
<name>A0A160T5J0_9CHLR</name>
<feature type="domain" description="tRNA pseudouridylate synthase B C-terminal" evidence="7">
    <location>
        <begin position="173"/>
        <end position="226"/>
    </location>
</feature>
<dbReference type="GO" id="GO:0003723">
    <property type="term" value="F:RNA binding"/>
    <property type="evidence" value="ECO:0007669"/>
    <property type="project" value="InterPro"/>
</dbReference>
<gene>
    <name evidence="5 8" type="primary">truB</name>
    <name evidence="8" type="ORF">CFX0092_A2102</name>
</gene>
<evidence type="ECO:0000256" key="5">
    <source>
        <dbReference type="HAMAP-Rule" id="MF_01080"/>
    </source>
</evidence>
<dbReference type="AlphaFoldDB" id="A0A160T5J0"/>
<dbReference type="InterPro" id="IPR002501">
    <property type="entry name" value="PsdUridine_synth_N"/>
</dbReference>
<feature type="active site" description="Nucleophile" evidence="5">
    <location>
        <position position="40"/>
    </location>
</feature>
<evidence type="ECO:0000313" key="8">
    <source>
        <dbReference type="EMBL" id="CUS03980.2"/>
    </source>
</evidence>
<dbReference type="InterPro" id="IPR014780">
    <property type="entry name" value="tRNA_psdUridine_synth_TruB"/>
</dbReference>
<dbReference type="InterPro" id="IPR020103">
    <property type="entry name" value="PsdUridine_synth_cat_dom_sf"/>
</dbReference>
<dbReference type="SUPFAM" id="SSF55120">
    <property type="entry name" value="Pseudouridine synthase"/>
    <property type="match status" value="1"/>
</dbReference>
<dbReference type="Proteomes" id="UP000215027">
    <property type="component" value="Chromosome I"/>
</dbReference>
<evidence type="ECO:0000256" key="4">
    <source>
        <dbReference type="ARBA" id="ARBA00023235"/>
    </source>
</evidence>
<feature type="domain" description="Pseudouridine synthase II N-terminal" evidence="6">
    <location>
        <begin position="25"/>
        <end position="172"/>
    </location>
</feature>
<dbReference type="OrthoDB" id="9802309at2"/>
<sequence length="290" mass="30302">MSLSGLLVIDKPLGPTSHDVVGRLRRLLGVRRVGHAGTLDPLASGLLLVGVGRATRFIEYLVGLDKVYETVVRLGQATTTYDAEGEVTAESPVTATAADVAAALDAFRGPIRQRVPSYSAVKRDGQPLYKAARRGETLDLPEREVTIHALDVLAYEPPLLTLRVAVSSGTYIRSLAHDLGQALGCGGHVAGLRRTGVGRFTLADAVALDALTPENVAGYVLPAEAAVAHLARVAFDEAEAIALGYGQRPPAPIDAPPGDAAAFGADGRFLGVVAAVGGEWRARKMVSEAD</sequence>
<dbReference type="HAMAP" id="MF_01080">
    <property type="entry name" value="TruB_bact"/>
    <property type="match status" value="1"/>
</dbReference>
<dbReference type="PANTHER" id="PTHR13767:SF2">
    <property type="entry name" value="PSEUDOURIDYLATE SYNTHASE TRUB1"/>
    <property type="match status" value="1"/>
</dbReference>
<dbReference type="EMBL" id="LN890655">
    <property type="protein sequence ID" value="CUS03980.2"/>
    <property type="molecule type" value="Genomic_DNA"/>
</dbReference>
<evidence type="ECO:0000256" key="3">
    <source>
        <dbReference type="ARBA" id="ARBA00022694"/>
    </source>
</evidence>
<dbReference type="CDD" id="cd02573">
    <property type="entry name" value="PseudoU_synth_EcTruB"/>
    <property type="match status" value="1"/>
</dbReference>
<dbReference type="RefSeq" id="WP_157913055.1">
    <property type="nucleotide sequence ID" value="NZ_LN890655.1"/>
</dbReference>
<keyword evidence="4 5" id="KW-0413">Isomerase</keyword>
<dbReference type="Pfam" id="PF16198">
    <property type="entry name" value="TruB_C_2"/>
    <property type="match status" value="1"/>
</dbReference>
<protein>
    <recommendedName>
        <fullName evidence="5">tRNA pseudouridine synthase B</fullName>
        <ecNumber evidence="5">5.4.99.25</ecNumber>
    </recommendedName>
    <alternativeName>
        <fullName evidence="5">tRNA pseudouridine(55) synthase</fullName>
        <shortName evidence="5">Psi55 synthase</shortName>
    </alternativeName>
    <alternativeName>
        <fullName evidence="5">tRNA pseudouridylate synthase</fullName>
    </alternativeName>
    <alternativeName>
        <fullName evidence="5">tRNA-uridine isomerase</fullName>
    </alternativeName>
</protein>